<dbReference type="Proteomes" id="UP000472277">
    <property type="component" value="Chromosome 38"/>
</dbReference>
<feature type="region of interest" description="Disordered" evidence="1">
    <location>
        <begin position="60"/>
        <end position="121"/>
    </location>
</feature>
<name>A0A674DSR4_SALTR</name>
<evidence type="ECO:0000313" key="3">
    <source>
        <dbReference type="Proteomes" id="UP000472277"/>
    </source>
</evidence>
<accession>A0A674DSR4</accession>
<protein>
    <submittedName>
        <fullName evidence="2">Uncharacterized protein</fullName>
    </submittedName>
</protein>
<keyword evidence="3" id="KW-1185">Reference proteome</keyword>
<reference evidence="2" key="1">
    <citation type="submission" date="2025-08" db="UniProtKB">
        <authorList>
            <consortium name="Ensembl"/>
        </authorList>
    </citation>
    <scope>IDENTIFICATION</scope>
</reference>
<evidence type="ECO:0000313" key="2">
    <source>
        <dbReference type="Ensembl" id="ENSSTUP00000099057.1"/>
    </source>
</evidence>
<evidence type="ECO:0000256" key="1">
    <source>
        <dbReference type="SAM" id="MobiDB-lite"/>
    </source>
</evidence>
<proteinExistence type="predicted"/>
<feature type="compositionally biased region" description="Low complexity" evidence="1">
    <location>
        <begin position="99"/>
        <end position="117"/>
    </location>
</feature>
<reference evidence="2" key="2">
    <citation type="submission" date="2025-09" db="UniProtKB">
        <authorList>
            <consortium name="Ensembl"/>
        </authorList>
    </citation>
    <scope>IDENTIFICATION</scope>
</reference>
<dbReference type="InParanoid" id="A0A674DSR4"/>
<dbReference type="Ensembl" id="ENSSTUT00000106325.1">
    <property type="protein sequence ID" value="ENSSTUP00000099057.1"/>
    <property type="gene ID" value="ENSSTUG00000044422.1"/>
</dbReference>
<organism evidence="2 3">
    <name type="scientific">Salmo trutta</name>
    <name type="common">Brown trout</name>
    <dbReference type="NCBI Taxonomy" id="8032"/>
    <lineage>
        <taxon>Eukaryota</taxon>
        <taxon>Metazoa</taxon>
        <taxon>Chordata</taxon>
        <taxon>Craniata</taxon>
        <taxon>Vertebrata</taxon>
        <taxon>Euteleostomi</taxon>
        <taxon>Actinopterygii</taxon>
        <taxon>Neopterygii</taxon>
        <taxon>Teleostei</taxon>
        <taxon>Protacanthopterygii</taxon>
        <taxon>Salmoniformes</taxon>
        <taxon>Salmonidae</taxon>
        <taxon>Salmoninae</taxon>
        <taxon>Salmo</taxon>
    </lineage>
</organism>
<feature type="compositionally biased region" description="Low complexity" evidence="1">
    <location>
        <begin position="62"/>
        <end position="76"/>
    </location>
</feature>
<dbReference type="AlphaFoldDB" id="A0A674DSR4"/>
<sequence length="132" mass="14437">MSKKPSTHCSWFHLNYPDSPCLHHSSNPYGYTPHSHSGIHKRGTHTVLLHWKALGPQVTVGQEVSSEPSEQSLSLSHTKETFFPAGGREGERGMEVSYSPQAAGSSSVPSPQSSAPSHTHRLVIHFPLPHLN</sequence>
<dbReference type="OMA" id="NDLAMHW"/>